<name>A0A8S9TW98_PHYIN</name>
<accession>A0A8S9TW98</accession>
<comment type="caution">
    <text evidence="1">The sequence shown here is derived from an EMBL/GenBank/DDBJ whole genome shotgun (WGS) entry which is preliminary data.</text>
</comment>
<evidence type="ECO:0000313" key="1">
    <source>
        <dbReference type="EMBL" id="KAF4131277.1"/>
    </source>
</evidence>
<dbReference type="Proteomes" id="UP000704712">
    <property type="component" value="Unassembled WGS sequence"/>
</dbReference>
<reference evidence="1" key="1">
    <citation type="submission" date="2020-03" db="EMBL/GenBank/DDBJ databases">
        <title>Hybrid Assembly of Korean Phytophthora infestans isolates.</title>
        <authorList>
            <person name="Prokchorchik M."/>
            <person name="Lee Y."/>
            <person name="Seo J."/>
            <person name="Cho J.-H."/>
            <person name="Park Y.-E."/>
            <person name="Jang D.-C."/>
            <person name="Im J.-S."/>
            <person name="Choi J.-G."/>
            <person name="Park H.-J."/>
            <person name="Lee G.-B."/>
            <person name="Lee Y.-G."/>
            <person name="Hong S.-Y."/>
            <person name="Cho K."/>
            <person name="Sohn K.H."/>
        </authorList>
    </citation>
    <scope>NUCLEOTIDE SEQUENCE</scope>
    <source>
        <strain evidence="1">KR_2_A2</strain>
    </source>
</reference>
<organism evidence="1 2">
    <name type="scientific">Phytophthora infestans</name>
    <name type="common">Potato late blight agent</name>
    <name type="synonym">Botrytis infestans</name>
    <dbReference type="NCBI Taxonomy" id="4787"/>
    <lineage>
        <taxon>Eukaryota</taxon>
        <taxon>Sar</taxon>
        <taxon>Stramenopiles</taxon>
        <taxon>Oomycota</taxon>
        <taxon>Peronosporomycetes</taxon>
        <taxon>Peronosporales</taxon>
        <taxon>Peronosporaceae</taxon>
        <taxon>Phytophthora</taxon>
    </lineage>
</organism>
<protein>
    <submittedName>
        <fullName evidence="1">Uncharacterized protein</fullName>
    </submittedName>
</protein>
<gene>
    <name evidence="1" type="ORF">GN958_ATG19532</name>
</gene>
<dbReference type="EMBL" id="JAACNO010002742">
    <property type="protein sequence ID" value="KAF4131277.1"/>
    <property type="molecule type" value="Genomic_DNA"/>
</dbReference>
<evidence type="ECO:0000313" key="2">
    <source>
        <dbReference type="Proteomes" id="UP000704712"/>
    </source>
</evidence>
<dbReference type="AlphaFoldDB" id="A0A8S9TW98"/>
<sequence length="93" mass="10734">MLRRSDIASLGKRFAWFTLRAEDVFLVDCHDTATSRVRKFMTVHIRLGGSKINQQVEPTLRMMNLLGHDFRALCLFEARHSLQTDIPIAVFSQ</sequence>
<proteinExistence type="predicted"/>